<proteinExistence type="predicted"/>
<organism evidence="11 12">
    <name type="scientific">Caerostris darwini</name>
    <dbReference type="NCBI Taxonomy" id="1538125"/>
    <lineage>
        <taxon>Eukaryota</taxon>
        <taxon>Metazoa</taxon>
        <taxon>Ecdysozoa</taxon>
        <taxon>Arthropoda</taxon>
        <taxon>Chelicerata</taxon>
        <taxon>Arachnida</taxon>
        <taxon>Araneae</taxon>
        <taxon>Araneomorphae</taxon>
        <taxon>Entelegynae</taxon>
        <taxon>Araneoidea</taxon>
        <taxon>Araneidae</taxon>
        <taxon>Caerostris</taxon>
    </lineage>
</organism>
<feature type="disulfide bond" evidence="9">
    <location>
        <begin position="51"/>
        <end position="66"/>
    </location>
</feature>
<evidence type="ECO:0000256" key="2">
    <source>
        <dbReference type="ARBA" id="ARBA00022525"/>
    </source>
</evidence>
<dbReference type="InterPro" id="IPR036055">
    <property type="entry name" value="LDL_receptor-like_sf"/>
</dbReference>
<keyword evidence="2" id="KW-0964">Secreted</keyword>
<evidence type="ECO:0000256" key="7">
    <source>
        <dbReference type="PIRSR" id="PIRSR602157-1"/>
    </source>
</evidence>
<dbReference type="InterPro" id="IPR051588">
    <property type="entry name" value="Cobalamin_Transport"/>
</dbReference>
<dbReference type="PROSITE" id="PS01209">
    <property type="entry name" value="LDLRA_1"/>
    <property type="match status" value="1"/>
</dbReference>
<evidence type="ECO:0000256" key="5">
    <source>
        <dbReference type="ARBA" id="ARBA00023157"/>
    </source>
</evidence>
<comment type="caution">
    <text evidence="11">The sequence shown here is derived from an EMBL/GenBank/DDBJ whole genome shotgun (WGS) entry which is preliminary data.</text>
</comment>
<protein>
    <submittedName>
        <fullName evidence="11">Uncharacterized protein</fullName>
    </submittedName>
</protein>
<keyword evidence="5 8" id="KW-1015">Disulfide bond</keyword>
<evidence type="ECO:0000313" key="12">
    <source>
        <dbReference type="Proteomes" id="UP001054837"/>
    </source>
</evidence>
<evidence type="ECO:0000256" key="1">
    <source>
        <dbReference type="ARBA" id="ARBA00004613"/>
    </source>
</evidence>
<feature type="disulfide bond" evidence="9">
    <location>
        <begin position="32"/>
        <end position="44"/>
    </location>
</feature>
<dbReference type="FunFam" id="4.10.400.10:FF:000034">
    <property type="entry name" value="Low-density lipoprotein receptor-related protein 2"/>
    <property type="match status" value="1"/>
</dbReference>
<dbReference type="GO" id="GO:0015889">
    <property type="term" value="P:cobalamin transport"/>
    <property type="evidence" value="ECO:0007669"/>
    <property type="project" value="InterPro"/>
</dbReference>
<feature type="binding site" evidence="7">
    <location>
        <begin position="423"/>
        <end position="424"/>
    </location>
    <ligand>
        <name>cyanocob(III)alamin</name>
        <dbReference type="ChEBI" id="CHEBI:17439"/>
    </ligand>
</feature>
<dbReference type="PROSITE" id="PS50068">
    <property type="entry name" value="LDLRA_2"/>
    <property type="match status" value="1"/>
</dbReference>
<feature type="binding site" evidence="7">
    <location>
        <position position="453"/>
    </location>
    <ligand>
        <name>cyanocob(III)alamin</name>
        <dbReference type="ChEBI" id="CHEBI:17439"/>
    </ligand>
</feature>
<dbReference type="InterPro" id="IPR008930">
    <property type="entry name" value="Terpenoid_cyclase/PrenylTrfase"/>
</dbReference>
<evidence type="ECO:0000256" key="4">
    <source>
        <dbReference type="ARBA" id="ARBA00022737"/>
    </source>
</evidence>
<dbReference type="PANTHER" id="PTHR10559:SF18">
    <property type="entry name" value="TRANSCOBALAMIN II"/>
    <property type="match status" value="1"/>
</dbReference>
<dbReference type="CDD" id="cd00112">
    <property type="entry name" value="LDLa"/>
    <property type="match status" value="1"/>
</dbReference>
<dbReference type="EMBL" id="BPLQ01013054">
    <property type="protein sequence ID" value="GIY69548.1"/>
    <property type="molecule type" value="Genomic_DNA"/>
</dbReference>
<comment type="subcellular location">
    <subcellularLocation>
        <location evidence="1">Secreted</location>
    </subcellularLocation>
</comment>
<dbReference type="Proteomes" id="UP001054837">
    <property type="component" value="Unassembled WGS sequence"/>
</dbReference>
<dbReference type="SMART" id="SM00192">
    <property type="entry name" value="LDLa"/>
    <property type="match status" value="1"/>
</dbReference>
<dbReference type="Pfam" id="PF01122">
    <property type="entry name" value="Cobalamin_bind"/>
    <property type="match status" value="1"/>
</dbReference>
<dbReference type="Gene3D" id="2.170.130.30">
    <property type="match status" value="1"/>
</dbReference>
<dbReference type="InterPro" id="IPR023415">
    <property type="entry name" value="LDLR_class-A_CS"/>
</dbReference>
<keyword evidence="12" id="KW-1185">Reference proteome</keyword>
<evidence type="ECO:0000256" key="10">
    <source>
        <dbReference type="SAM" id="SignalP"/>
    </source>
</evidence>
<evidence type="ECO:0000256" key="6">
    <source>
        <dbReference type="ARBA" id="ARBA00023180"/>
    </source>
</evidence>
<dbReference type="GO" id="GO:0005615">
    <property type="term" value="C:extracellular space"/>
    <property type="evidence" value="ECO:0007669"/>
    <property type="project" value="TreeGrafter"/>
</dbReference>
<dbReference type="Pfam" id="PF00057">
    <property type="entry name" value="Ldl_recept_a"/>
    <property type="match status" value="1"/>
</dbReference>
<keyword evidence="3 10" id="KW-0732">Signal</keyword>
<dbReference type="AlphaFoldDB" id="A0AAV4VHG1"/>
<feature type="disulfide bond" evidence="9">
    <location>
        <begin position="39"/>
        <end position="57"/>
    </location>
</feature>
<feature type="binding site" evidence="7">
    <location>
        <position position="230"/>
    </location>
    <ligand>
        <name>cyanocob(III)alamin</name>
        <dbReference type="ChEBI" id="CHEBI:17439"/>
    </ligand>
</feature>
<feature type="chain" id="PRO_5043797687" evidence="10">
    <location>
        <begin position="21"/>
        <end position="495"/>
    </location>
</feature>
<feature type="binding site" evidence="7">
    <location>
        <position position="275"/>
    </location>
    <ligand>
        <name>cyanocob(III)alamin</name>
        <dbReference type="ChEBI" id="CHEBI:17439"/>
    </ligand>
</feature>
<keyword evidence="7" id="KW-0170">Cobalt</keyword>
<sequence>MILKLITFVTCFWIFATVSGTLIREMFTNEPCESWAFRCDNGKCIRKHYRCDNDQDCGDTSDERECSTAITDLFRFEKFELMRKRAAAWLINESKKEPKDRSWGYSPAKIAISLYMINETYFLPSNATGVKITYELEIEFLAKLTQQTVDEIDLAELASFVNAFIVACIDPRQFYGLDLVAKIRSRVDSSETVDPIVLLALCNAGEAITSADVQKLEEAFDSTQTALWTDTQAIIVMALSCAAQQSNPSFNIQNIKQFSSTLMQQQNATNGLIDNMKTTSLVLQALIASGDTSNIESFSLDLALKNIVSNQQKDYSFGDVWKTYYALPIFSWKSLANISAVHCSEKTRKEEEMLKSWIGEKKTIRYSLWLGTDKYLQTSMTLKAPESKTFLGIMKIAEKLDDRYSFEPRKSLFEVSMRDGKPYVYSISRVEDDPETGKFWFLYEVKNNGTTDLIITSPGEYLPQDGQHLVYWYRKGPWTSDIDHRTFTPAFAIDN</sequence>
<feature type="signal peptide" evidence="10">
    <location>
        <begin position="1"/>
        <end position="20"/>
    </location>
</feature>
<dbReference type="GO" id="GO:0031419">
    <property type="term" value="F:cobalamin binding"/>
    <property type="evidence" value="ECO:0007669"/>
    <property type="project" value="InterPro"/>
</dbReference>
<evidence type="ECO:0000256" key="3">
    <source>
        <dbReference type="ARBA" id="ARBA00022729"/>
    </source>
</evidence>
<name>A0AAV4VHG1_9ARAC</name>
<keyword evidence="6" id="KW-0325">Glycoprotein</keyword>
<evidence type="ECO:0000256" key="8">
    <source>
        <dbReference type="PIRSR" id="PIRSR602157-2"/>
    </source>
</evidence>
<feature type="binding site" evidence="7">
    <location>
        <begin position="440"/>
        <end position="442"/>
    </location>
    <ligand>
        <name>cyanocob(III)alamin</name>
        <dbReference type="ChEBI" id="CHEBI:17439"/>
    </ligand>
</feature>
<dbReference type="InterPro" id="IPR002172">
    <property type="entry name" value="LDrepeatLR_classA_rpt"/>
</dbReference>
<evidence type="ECO:0000313" key="11">
    <source>
        <dbReference type="EMBL" id="GIY69548.1"/>
    </source>
</evidence>
<keyword evidence="4" id="KW-0677">Repeat</keyword>
<gene>
    <name evidence="11" type="ORF">CDAR_465572</name>
</gene>
<evidence type="ECO:0000256" key="9">
    <source>
        <dbReference type="PROSITE-ProRule" id="PRU00124"/>
    </source>
</evidence>
<dbReference type="SUPFAM" id="SSF57424">
    <property type="entry name" value="LDL receptor-like module"/>
    <property type="match status" value="1"/>
</dbReference>
<dbReference type="InterPro" id="IPR002157">
    <property type="entry name" value="Cbl-bd_prot"/>
</dbReference>
<feature type="disulfide bond" evidence="8">
    <location>
        <begin position="202"/>
        <end position="241"/>
    </location>
</feature>
<dbReference type="PANTHER" id="PTHR10559">
    <property type="entry name" value="TRANSCOBALAMIN-1/GASTRIC INTRINSIC FACTOR"/>
    <property type="match status" value="1"/>
</dbReference>
<dbReference type="Gene3D" id="4.10.400.10">
    <property type="entry name" value="Low-density Lipoprotein Receptor"/>
    <property type="match status" value="1"/>
</dbReference>
<dbReference type="Gene3D" id="1.50.10.20">
    <property type="match status" value="1"/>
</dbReference>
<reference evidence="11 12" key="1">
    <citation type="submission" date="2021-06" db="EMBL/GenBank/DDBJ databases">
        <title>Caerostris darwini draft genome.</title>
        <authorList>
            <person name="Kono N."/>
            <person name="Arakawa K."/>
        </authorList>
    </citation>
    <scope>NUCLEOTIDE SEQUENCE [LARGE SCALE GENOMIC DNA]</scope>
</reference>
<dbReference type="SUPFAM" id="SSF48239">
    <property type="entry name" value="Terpenoid cyclases/Protein prenyltransferases"/>
    <property type="match status" value="1"/>
</dbReference>
<accession>A0AAV4VHG1</accession>